<evidence type="ECO:0000256" key="1">
    <source>
        <dbReference type="SAM" id="Phobius"/>
    </source>
</evidence>
<dbReference type="Proteomes" id="UP001295740">
    <property type="component" value="Unassembled WGS sequence"/>
</dbReference>
<protein>
    <submittedName>
        <fullName evidence="2">Uu.00g132090.m01.CDS01</fullName>
    </submittedName>
</protein>
<proteinExistence type="predicted"/>
<keyword evidence="1" id="KW-0812">Transmembrane</keyword>
<dbReference type="Pfam" id="PF20345">
    <property type="entry name" value="DUF6640"/>
    <property type="match status" value="1"/>
</dbReference>
<dbReference type="InterPro" id="IPR046580">
    <property type="entry name" value="DUF6640"/>
</dbReference>
<feature type="transmembrane region" description="Helical" evidence="1">
    <location>
        <begin position="112"/>
        <end position="128"/>
    </location>
</feature>
<keyword evidence="3" id="KW-1185">Reference proteome</keyword>
<name>A0AAI8VJY7_9PEZI</name>
<organism evidence="2 3">
    <name type="scientific">Anthostomella pinea</name>
    <dbReference type="NCBI Taxonomy" id="933095"/>
    <lineage>
        <taxon>Eukaryota</taxon>
        <taxon>Fungi</taxon>
        <taxon>Dikarya</taxon>
        <taxon>Ascomycota</taxon>
        <taxon>Pezizomycotina</taxon>
        <taxon>Sordariomycetes</taxon>
        <taxon>Xylariomycetidae</taxon>
        <taxon>Xylariales</taxon>
        <taxon>Xylariaceae</taxon>
        <taxon>Anthostomella</taxon>
    </lineage>
</organism>
<feature type="transmembrane region" description="Helical" evidence="1">
    <location>
        <begin position="45"/>
        <end position="61"/>
    </location>
</feature>
<sequence length="130" mass="14474">MLGRILLTIDAFGLTVGTLKADYFSETHMFNPRWRPHAKFHNAQTVSLSLILAAMTLYYTWRRAPSPQLRREFLFVAALAGSIYWFAGLLAILPPGTMGVDPEFGGPAFPQGWLFGGFMACALVGAWLEY</sequence>
<accession>A0AAI8VJY7</accession>
<dbReference type="AlphaFoldDB" id="A0AAI8VJY7"/>
<evidence type="ECO:0000313" key="3">
    <source>
        <dbReference type="Proteomes" id="UP001295740"/>
    </source>
</evidence>
<feature type="transmembrane region" description="Helical" evidence="1">
    <location>
        <begin position="73"/>
        <end position="92"/>
    </location>
</feature>
<keyword evidence="1" id="KW-0472">Membrane</keyword>
<comment type="caution">
    <text evidence="2">The sequence shown here is derived from an EMBL/GenBank/DDBJ whole genome shotgun (WGS) entry which is preliminary data.</text>
</comment>
<gene>
    <name evidence="2" type="ORF">KHLLAP_LOCUS6283</name>
</gene>
<dbReference type="EMBL" id="CAUWAG010000007">
    <property type="protein sequence ID" value="CAJ2505815.1"/>
    <property type="molecule type" value="Genomic_DNA"/>
</dbReference>
<keyword evidence="1" id="KW-1133">Transmembrane helix</keyword>
<evidence type="ECO:0000313" key="2">
    <source>
        <dbReference type="EMBL" id="CAJ2505815.1"/>
    </source>
</evidence>
<reference evidence="2" key="1">
    <citation type="submission" date="2023-10" db="EMBL/GenBank/DDBJ databases">
        <authorList>
            <person name="Hackl T."/>
        </authorList>
    </citation>
    <scope>NUCLEOTIDE SEQUENCE</scope>
</reference>